<feature type="signal peptide" evidence="2">
    <location>
        <begin position="1"/>
        <end position="17"/>
    </location>
</feature>
<sequence length="311" mass="35303">MRKIAVILLLISTAIQAQPKYVIDTTYTPKSVYNKEKKSYPFISLVQPKKHSNITEKKEVVYSEISDRKLHFDAYFCDNKKTNPAIVILHGGGWKSGNKSQMEIFAQEVASKGFSCFTVEYRLSQEAKYPTAIFDVKKAIRYIRKNAVQFNTNPAKIAILGCSSGGQMAALIGTTNNNKLFEEKEKNNKVTSAVQAIIDIDGILSFKHPESKEGEIAGLWLGGNYETVPENWKEASALTHTNKNTPPILFINSSKERFHAGRDDMITILNQHKIYNEVKTIENSPHSFWFLNPWFDETVTYTTTFLNKVFE</sequence>
<evidence type="ECO:0000313" key="4">
    <source>
        <dbReference type="EMBL" id="AOW09764.1"/>
    </source>
</evidence>
<dbReference type="GO" id="GO:0016787">
    <property type="term" value="F:hydrolase activity"/>
    <property type="evidence" value="ECO:0007669"/>
    <property type="project" value="UniProtKB-KW"/>
</dbReference>
<organism evidence="4 5">
    <name type="scientific">Flavobacterium gilvum</name>
    <dbReference type="NCBI Taxonomy" id="1492737"/>
    <lineage>
        <taxon>Bacteria</taxon>
        <taxon>Pseudomonadati</taxon>
        <taxon>Bacteroidota</taxon>
        <taxon>Flavobacteriia</taxon>
        <taxon>Flavobacteriales</taxon>
        <taxon>Flavobacteriaceae</taxon>
        <taxon>Flavobacterium</taxon>
    </lineage>
</organism>
<evidence type="ECO:0000313" key="5">
    <source>
        <dbReference type="Proteomes" id="UP000175968"/>
    </source>
</evidence>
<dbReference type="Gene3D" id="3.40.50.1820">
    <property type="entry name" value="alpha/beta hydrolase"/>
    <property type="match status" value="1"/>
</dbReference>
<keyword evidence="1" id="KW-0378">Hydrolase</keyword>
<keyword evidence="5" id="KW-1185">Reference proteome</keyword>
<dbReference type="PANTHER" id="PTHR48081:SF13">
    <property type="entry name" value="ALPHA_BETA HYDROLASE"/>
    <property type="match status" value="1"/>
</dbReference>
<evidence type="ECO:0000256" key="2">
    <source>
        <dbReference type="SAM" id="SignalP"/>
    </source>
</evidence>
<proteinExistence type="predicted"/>
<name>A0AAC9N6K3_9FLAO</name>
<dbReference type="AlphaFoldDB" id="A0AAC9N6K3"/>
<dbReference type="InterPro" id="IPR029058">
    <property type="entry name" value="AB_hydrolase_fold"/>
</dbReference>
<feature type="chain" id="PRO_5042295114" evidence="2">
    <location>
        <begin position="18"/>
        <end position="311"/>
    </location>
</feature>
<dbReference type="InterPro" id="IPR049492">
    <property type="entry name" value="BD-FAE-like_dom"/>
</dbReference>
<reference evidence="4 5" key="1">
    <citation type="submission" date="2016-10" db="EMBL/GenBank/DDBJ databases">
        <title>Flavobacterium gilvum sp. nov., isolated from stream water.</title>
        <authorList>
            <person name="Shin S.-K."/>
            <person name="Cho Y.-J."/>
            <person name="Yi H."/>
        </authorList>
    </citation>
    <scope>NUCLEOTIDE SEQUENCE [LARGE SCALE GENOMIC DNA]</scope>
    <source>
        <strain evidence="4 5">EM1308</strain>
    </source>
</reference>
<protein>
    <submittedName>
        <fullName evidence="4">Esterase</fullName>
    </submittedName>
</protein>
<dbReference type="KEGG" id="fgl:EM308_09745"/>
<dbReference type="SUPFAM" id="SSF53474">
    <property type="entry name" value="alpha/beta-Hydrolases"/>
    <property type="match status" value="1"/>
</dbReference>
<evidence type="ECO:0000259" key="3">
    <source>
        <dbReference type="Pfam" id="PF20434"/>
    </source>
</evidence>
<dbReference type="Proteomes" id="UP000175968">
    <property type="component" value="Chromosome"/>
</dbReference>
<evidence type="ECO:0000256" key="1">
    <source>
        <dbReference type="ARBA" id="ARBA00022801"/>
    </source>
</evidence>
<dbReference type="RefSeq" id="WP_035634797.1">
    <property type="nucleotide sequence ID" value="NZ_CP017479.1"/>
</dbReference>
<dbReference type="InterPro" id="IPR050300">
    <property type="entry name" value="GDXG_lipolytic_enzyme"/>
</dbReference>
<dbReference type="EMBL" id="CP017479">
    <property type="protein sequence ID" value="AOW09764.1"/>
    <property type="molecule type" value="Genomic_DNA"/>
</dbReference>
<keyword evidence="2" id="KW-0732">Signal</keyword>
<gene>
    <name evidence="4" type="ORF">EM308_09745</name>
</gene>
<dbReference type="PANTHER" id="PTHR48081">
    <property type="entry name" value="AB HYDROLASE SUPERFAMILY PROTEIN C4A8.06C"/>
    <property type="match status" value="1"/>
</dbReference>
<dbReference type="Pfam" id="PF20434">
    <property type="entry name" value="BD-FAE"/>
    <property type="match status" value="1"/>
</dbReference>
<accession>A0AAC9N6K3</accession>
<feature type="domain" description="BD-FAE-like" evidence="3">
    <location>
        <begin position="74"/>
        <end position="256"/>
    </location>
</feature>